<dbReference type="AlphaFoldDB" id="H9UK78"/>
<feature type="domain" description="Response regulatory" evidence="2">
    <location>
        <begin position="2"/>
        <end position="129"/>
    </location>
</feature>
<feature type="modified residue" description="4-aspartylphosphate" evidence="1">
    <location>
        <position position="55"/>
    </location>
</feature>
<keyword evidence="3" id="KW-0238">DNA-binding</keyword>
<dbReference type="HOGENOM" id="CLU_000445_69_12_12"/>
<evidence type="ECO:0000256" key="1">
    <source>
        <dbReference type="PROSITE-ProRule" id="PRU00169"/>
    </source>
</evidence>
<sequence>MRFLIVEDDLGSRRLLEAISRRYGAANVAVNGSEAVEAFQLAWQEQKPYDVIFLDIMMPEKDGLEALTEIRAHEKELGIAPGKEVKVIMTTALEDPRTVVKAYYDGEATGYLVKPIKAEKIAEELRKLGML</sequence>
<dbReference type="OrthoDB" id="9797769at2"/>
<protein>
    <submittedName>
        <fullName evidence="3">Response regulator with CheY-like receiver, AAA-type ATPase, and DNA-binding domains</fullName>
    </submittedName>
</protein>
<accession>H9UK78</accession>
<dbReference type="eggNOG" id="COG0745">
    <property type="taxonomic scope" value="Bacteria"/>
</dbReference>
<dbReference type="KEGG" id="sfc:Spiaf_1866"/>
<name>H9UK78_SPIAZ</name>
<proteinExistence type="predicted"/>
<evidence type="ECO:0000259" key="2">
    <source>
        <dbReference type="PROSITE" id="PS50110"/>
    </source>
</evidence>
<dbReference type="GO" id="GO:0000160">
    <property type="term" value="P:phosphorelay signal transduction system"/>
    <property type="evidence" value="ECO:0007669"/>
    <property type="project" value="InterPro"/>
</dbReference>
<dbReference type="EMBL" id="CP003282">
    <property type="protein sequence ID" value="AFG37921.1"/>
    <property type="molecule type" value="Genomic_DNA"/>
</dbReference>
<dbReference type="InterPro" id="IPR011006">
    <property type="entry name" value="CheY-like_superfamily"/>
</dbReference>
<dbReference type="PROSITE" id="PS50110">
    <property type="entry name" value="RESPONSE_REGULATORY"/>
    <property type="match status" value="1"/>
</dbReference>
<dbReference type="PATRIC" id="fig|889378.3.peg.1855"/>
<evidence type="ECO:0000313" key="4">
    <source>
        <dbReference type="Proteomes" id="UP000007383"/>
    </source>
</evidence>
<reference evidence="4" key="1">
    <citation type="journal article" date="2013" name="Stand. Genomic Sci.">
        <title>Complete genome sequence of the halophilic bacterium Spirochaeta africana type strain (Z-7692(T)) from the alkaline Lake Magadi in the East African Rift.</title>
        <authorList>
            <person name="Liolos K."/>
            <person name="Abt B."/>
            <person name="Scheuner C."/>
            <person name="Teshima H."/>
            <person name="Held B."/>
            <person name="Lapidus A."/>
            <person name="Nolan M."/>
            <person name="Lucas S."/>
            <person name="Deshpande S."/>
            <person name="Cheng J.F."/>
            <person name="Tapia R."/>
            <person name="Goodwin L.A."/>
            <person name="Pitluck S."/>
            <person name="Pagani I."/>
            <person name="Ivanova N."/>
            <person name="Mavromatis K."/>
            <person name="Mikhailova N."/>
            <person name="Huntemann M."/>
            <person name="Pati A."/>
            <person name="Chen A."/>
            <person name="Palaniappan K."/>
            <person name="Land M."/>
            <person name="Rohde M."/>
            <person name="Tindall B.J."/>
            <person name="Detter J.C."/>
            <person name="Goker M."/>
            <person name="Bristow J."/>
            <person name="Eisen J.A."/>
            <person name="Markowitz V."/>
            <person name="Hugenholtz P."/>
            <person name="Woyke T."/>
            <person name="Klenk H.P."/>
            <person name="Kyrpides N.C."/>
        </authorList>
    </citation>
    <scope>NUCLEOTIDE SEQUENCE</scope>
    <source>
        <strain evidence="4">ATCC 700263 / DSM 8902 / Z-7692</strain>
    </source>
</reference>
<dbReference type="InterPro" id="IPR001789">
    <property type="entry name" value="Sig_transdc_resp-reg_receiver"/>
</dbReference>
<gene>
    <name evidence="3" type="ordered locus">Spiaf_1866</name>
</gene>
<dbReference type="Gene3D" id="3.40.50.2300">
    <property type="match status" value="1"/>
</dbReference>
<dbReference type="CDD" id="cd17546">
    <property type="entry name" value="REC_hyHK_CKI1_RcsC-like"/>
    <property type="match status" value="1"/>
</dbReference>
<keyword evidence="1" id="KW-0597">Phosphoprotein</keyword>
<dbReference type="SMART" id="SM00448">
    <property type="entry name" value="REC"/>
    <property type="match status" value="1"/>
</dbReference>
<dbReference type="Pfam" id="PF00072">
    <property type="entry name" value="Response_reg"/>
    <property type="match status" value="1"/>
</dbReference>
<dbReference type="SUPFAM" id="SSF52172">
    <property type="entry name" value="CheY-like"/>
    <property type="match status" value="1"/>
</dbReference>
<keyword evidence="4" id="KW-1185">Reference proteome</keyword>
<organism evidence="3 4">
    <name type="scientific">Spirochaeta africana (strain ATCC 700263 / DSM 8902 / Z-7692)</name>
    <dbReference type="NCBI Taxonomy" id="889378"/>
    <lineage>
        <taxon>Bacteria</taxon>
        <taxon>Pseudomonadati</taxon>
        <taxon>Spirochaetota</taxon>
        <taxon>Spirochaetia</taxon>
        <taxon>Spirochaetales</taxon>
        <taxon>Spirochaetaceae</taxon>
        <taxon>Spirochaeta</taxon>
    </lineage>
</organism>
<dbReference type="InterPro" id="IPR052048">
    <property type="entry name" value="ST_Response_Regulator"/>
</dbReference>
<dbReference type="PANTHER" id="PTHR43228">
    <property type="entry name" value="TWO-COMPONENT RESPONSE REGULATOR"/>
    <property type="match status" value="1"/>
</dbReference>
<dbReference type="GO" id="GO:0003677">
    <property type="term" value="F:DNA binding"/>
    <property type="evidence" value="ECO:0007669"/>
    <property type="project" value="UniProtKB-KW"/>
</dbReference>
<evidence type="ECO:0000313" key="3">
    <source>
        <dbReference type="EMBL" id="AFG37921.1"/>
    </source>
</evidence>
<dbReference type="PANTHER" id="PTHR43228:SF1">
    <property type="entry name" value="TWO-COMPONENT RESPONSE REGULATOR ARR22"/>
    <property type="match status" value="1"/>
</dbReference>
<dbReference type="RefSeq" id="WP_014455904.1">
    <property type="nucleotide sequence ID" value="NC_017098.1"/>
</dbReference>
<dbReference type="STRING" id="889378.Spiaf_1866"/>
<dbReference type="Proteomes" id="UP000007383">
    <property type="component" value="Chromosome"/>
</dbReference>